<dbReference type="Proteomes" id="UP000069620">
    <property type="component" value="Unassembled WGS sequence"/>
</dbReference>
<feature type="chain" id="PRO_5007148493" evidence="2">
    <location>
        <begin position="32"/>
        <end position="77"/>
    </location>
</feature>
<evidence type="ECO:0000313" key="4">
    <source>
        <dbReference type="Proteomes" id="UP000069620"/>
    </source>
</evidence>
<feature type="signal peptide" evidence="2">
    <location>
        <begin position="1"/>
        <end position="31"/>
    </location>
</feature>
<keyword evidence="2" id="KW-0732">Signal</keyword>
<evidence type="ECO:0000256" key="1">
    <source>
        <dbReference type="SAM" id="MobiDB-lite"/>
    </source>
</evidence>
<evidence type="ECO:0000313" key="3">
    <source>
        <dbReference type="EMBL" id="GAS86824.1"/>
    </source>
</evidence>
<reference evidence="4" key="2">
    <citation type="submission" date="2016-02" db="EMBL/GenBank/DDBJ databases">
        <title>Draft genome sequence of five rapidly growing Mycobacterium species.</title>
        <authorList>
            <person name="Katahira K."/>
            <person name="Gotou Y."/>
            <person name="Iida K."/>
            <person name="Ogura Y."/>
            <person name="Hayashi T."/>
        </authorList>
    </citation>
    <scope>NUCLEOTIDE SEQUENCE [LARGE SCALE GENOMIC DNA]</scope>
    <source>
        <strain evidence="4">JCM15654</strain>
    </source>
</reference>
<name>A0A117I4F6_9MYCO</name>
<evidence type="ECO:0000256" key="2">
    <source>
        <dbReference type="SAM" id="SignalP"/>
    </source>
</evidence>
<feature type="region of interest" description="Disordered" evidence="1">
    <location>
        <begin position="57"/>
        <end position="77"/>
    </location>
</feature>
<comment type="caution">
    <text evidence="3">The sequence shown here is derived from an EMBL/GenBank/DDBJ whole genome shotgun (WGS) entry which is preliminary data.</text>
</comment>
<reference evidence="4" key="1">
    <citation type="journal article" date="2016" name="Genome Announc.">
        <title>Draft Genome Sequences of Five Rapidly Growing Mycobacterium Species, M. thermoresistibile, M. fortuitum subsp. acetamidolyticum, M. canariasense, M. brisbanense, and M. novocastrense.</title>
        <authorList>
            <person name="Katahira K."/>
            <person name="Ogura Y."/>
            <person name="Gotoh Y."/>
            <person name="Hayashi T."/>
        </authorList>
    </citation>
    <scope>NUCLEOTIDE SEQUENCE [LARGE SCALE GENOMIC DNA]</scope>
    <source>
        <strain evidence="4">JCM15654</strain>
    </source>
</reference>
<dbReference type="EMBL" id="BCSX01000011">
    <property type="protein sequence ID" value="GAS86824.1"/>
    <property type="molecule type" value="Genomic_DNA"/>
</dbReference>
<proteinExistence type="predicted"/>
<organism evidence="3 4">
    <name type="scientific">Mycolicibacterium brisbanense</name>
    <dbReference type="NCBI Taxonomy" id="146020"/>
    <lineage>
        <taxon>Bacteria</taxon>
        <taxon>Bacillati</taxon>
        <taxon>Actinomycetota</taxon>
        <taxon>Actinomycetes</taxon>
        <taxon>Mycobacteriales</taxon>
        <taxon>Mycobacteriaceae</taxon>
        <taxon>Mycolicibacterium</taxon>
    </lineage>
</organism>
<sequence>MYQPDKPRHRVKKLAAVAGLGAMAVMGVITAIDGTPATVGGTTDQVAMKLGATVTMTTPPTAPETSFAAPTVKATPK</sequence>
<gene>
    <name evidence="3" type="ORF">RMCB_0920</name>
</gene>
<accession>A0A117I4F6</accession>
<dbReference type="RefSeq" id="WP_062827830.1">
    <property type="nucleotide sequence ID" value="NZ_BCSX01000011.1"/>
</dbReference>
<dbReference type="AlphaFoldDB" id="A0A117I4F6"/>
<protein>
    <submittedName>
        <fullName evidence="3">Uncharacterized protein</fullName>
    </submittedName>
</protein>
<keyword evidence="4" id="KW-1185">Reference proteome</keyword>